<name>A0ABD2PYL4_9PLAT</name>
<comment type="caution">
    <text evidence="1">The sequence shown here is derived from an EMBL/GenBank/DDBJ whole genome shotgun (WGS) entry which is preliminary data.</text>
</comment>
<gene>
    <name evidence="1" type="ORF">Ciccas_008885</name>
</gene>
<sequence>MECLEELEIPIIKRFKNYKRVFSCKKSFQEMVTAVNNLISPCSLEKATFSSIEQQNLRIFSCRRQDSKCNLSVRLVELHTNVNSNLKVYGHNILLFSSEQLEHSEECSCLSQVIEADTEINSDSRSISLGTTTDDLHPGLSRRIIPECDFDLQYPFNFHHRFGSMNRLKIWLDTFQRRHNFKYCINTQHSLAGRIYANLYCSKKGCPSTILCEDDRQGRSMVSYTPHNHSANDLSYSQRRDYLRSALDSGMTLNQIFMKLLDETRIESLDQLTSGFIPNMNSFRWPVGYNRPSREVEIAKPVSYRTSDKAHRFPYKTSFARQDPSSKLQKLDTSSIAVVVAAANDLTFSQRRDYIRSALDSGMTPNQLFMKWLYETRIESSDQLTSRLIPTMNSFKWPVKFKKPIKEVKIVNPVSYRTSDKAHRFPYKKPFVRQDPSSKLTKAQKLKRSSVAAAKKRKMHIDLAKSCENISPLHLLALRRKNLLKN</sequence>
<organism evidence="1 2">
    <name type="scientific">Cichlidogyrus casuarinus</name>
    <dbReference type="NCBI Taxonomy" id="1844966"/>
    <lineage>
        <taxon>Eukaryota</taxon>
        <taxon>Metazoa</taxon>
        <taxon>Spiralia</taxon>
        <taxon>Lophotrochozoa</taxon>
        <taxon>Platyhelminthes</taxon>
        <taxon>Monogenea</taxon>
        <taxon>Monopisthocotylea</taxon>
        <taxon>Dactylogyridea</taxon>
        <taxon>Ancyrocephalidae</taxon>
        <taxon>Cichlidogyrus</taxon>
    </lineage>
</organism>
<accession>A0ABD2PYL4</accession>
<evidence type="ECO:0000313" key="1">
    <source>
        <dbReference type="EMBL" id="KAL3312524.1"/>
    </source>
</evidence>
<reference evidence="1 2" key="1">
    <citation type="submission" date="2024-11" db="EMBL/GenBank/DDBJ databases">
        <title>Adaptive evolution of stress response genes in parasites aligns with host niche diversity.</title>
        <authorList>
            <person name="Hahn C."/>
            <person name="Resl P."/>
        </authorList>
    </citation>
    <scope>NUCLEOTIDE SEQUENCE [LARGE SCALE GENOMIC DNA]</scope>
    <source>
        <strain evidence="1">EGGRZ-B1_66</strain>
        <tissue evidence="1">Body</tissue>
    </source>
</reference>
<dbReference type="AlphaFoldDB" id="A0ABD2PYL4"/>
<proteinExistence type="predicted"/>
<evidence type="ECO:0000313" key="2">
    <source>
        <dbReference type="Proteomes" id="UP001626550"/>
    </source>
</evidence>
<protein>
    <submittedName>
        <fullName evidence="1">Uncharacterized protein</fullName>
    </submittedName>
</protein>
<dbReference type="EMBL" id="JBJKFK010001664">
    <property type="protein sequence ID" value="KAL3312524.1"/>
    <property type="molecule type" value="Genomic_DNA"/>
</dbReference>
<keyword evidence="2" id="KW-1185">Reference proteome</keyword>
<dbReference type="Proteomes" id="UP001626550">
    <property type="component" value="Unassembled WGS sequence"/>
</dbReference>